<keyword evidence="6" id="KW-0681">Retinal protein</keyword>
<gene>
    <name evidence="13" type="ORF">D6201_11205</name>
</gene>
<dbReference type="PANTHER" id="PTHR28286">
    <property type="match status" value="1"/>
</dbReference>
<evidence type="ECO:0000256" key="2">
    <source>
        <dbReference type="ARBA" id="ARBA00008130"/>
    </source>
</evidence>
<organism evidence="13 14">
    <name type="scientific">Aurantiacibacter aquimixticola</name>
    <dbReference type="NCBI Taxonomy" id="1958945"/>
    <lineage>
        <taxon>Bacteria</taxon>
        <taxon>Pseudomonadati</taxon>
        <taxon>Pseudomonadota</taxon>
        <taxon>Alphaproteobacteria</taxon>
        <taxon>Sphingomonadales</taxon>
        <taxon>Erythrobacteraceae</taxon>
        <taxon>Aurantiacibacter</taxon>
    </lineage>
</organism>
<dbReference type="GO" id="GO:0007602">
    <property type="term" value="P:phototransduction"/>
    <property type="evidence" value="ECO:0007669"/>
    <property type="project" value="UniProtKB-KW"/>
</dbReference>
<keyword evidence="14" id="KW-1185">Reference proteome</keyword>
<sequence>MRGTAGSRPMPTIENFVEMAVWQYDVVRHAFAFTVAVFAAGLVYFAMTAYQTAPAYRATSIISAVVMVSAALEIGQLWMLWNESFAFNPETQMFAVVEGERFSNGYRYMNWIIDVPMLMTQLVVVAGFAGAALFRKWALLTFTGVAMILTGYVGQYFEPAAAGIPGYENGEQLWIWGAISTAFMVWMILILSGAVRNIQGEHSDAVRKGLVQCFWFLVITWAIYPIAYMWPVFDSSADGVVIRQTLYTIADVTSKLVFGVMLSQVALRRSAELGYRQAQVSMMDQTPSASMISAEERGDPAVTSTTTRS</sequence>
<evidence type="ECO:0000256" key="5">
    <source>
        <dbReference type="ARBA" id="ARBA00022692"/>
    </source>
</evidence>
<accession>A0A419RVP0</accession>
<comment type="subcellular location">
    <subcellularLocation>
        <location evidence="1">Membrane</location>
        <topology evidence="1">Multi-pass membrane protein</topology>
    </subcellularLocation>
</comment>
<keyword evidence="5 12" id="KW-0812">Transmembrane</keyword>
<feature type="transmembrane region" description="Helical" evidence="12">
    <location>
        <begin position="108"/>
        <end position="130"/>
    </location>
</feature>
<dbReference type="InterPro" id="IPR001425">
    <property type="entry name" value="Arc/bac/fun_rhodopsins"/>
</dbReference>
<evidence type="ECO:0000256" key="6">
    <source>
        <dbReference type="ARBA" id="ARBA00022925"/>
    </source>
</evidence>
<evidence type="ECO:0000313" key="14">
    <source>
        <dbReference type="Proteomes" id="UP000285232"/>
    </source>
</evidence>
<comment type="caution">
    <text evidence="13">The sequence shown here is derived from an EMBL/GenBank/DDBJ whole genome shotgun (WGS) entry which is preliminary data.</text>
</comment>
<comment type="similarity">
    <text evidence="2">Belongs to the archaeal/bacterial/fungal opsin family.</text>
</comment>
<dbReference type="OrthoDB" id="70408at2"/>
<dbReference type="PANTHER" id="PTHR28286:SF2">
    <property type="entry name" value="BACTERIORHODOPSIN _OPSIN, NOPA (EUROFUNG)"/>
    <property type="match status" value="1"/>
</dbReference>
<keyword evidence="9 12" id="KW-0472">Membrane</keyword>
<dbReference type="GO" id="GO:0009881">
    <property type="term" value="F:photoreceptor activity"/>
    <property type="evidence" value="ECO:0007669"/>
    <property type="project" value="UniProtKB-KW"/>
</dbReference>
<evidence type="ECO:0000256" key="8">
    <source>
        <dbReference type="ARBA" id="ARBA00022991"/>
    </source>
</evidence>
<dbReference type="SMART" id="SM01021">
    <property type="entry name" value="Bac_rhodopsin"/>
    <property type="match status" value="1"/>
</dbReference>
<feature type="transmembrane region" description="Helical" evidence="12">
    <location>
        <begin position="173"/>
        <end position="192"/>
    </location>
</feature>
<keyword evidence="8" id="KW-0157">Chromophore</keyword>
<dbReference type="Proteomes" id="UP000285232">
    <property type="component" value="Unassembled WGS sequence"/>
</dbReference>
<feature type="transmembrane region" description="Helical" evidence="12">
    <location>
        <begin position="137"/>
        <end position="153"/>
    </location>
</feature>
<evidence type="ECO:0000256" key="12">
    <source>
        <dbReference type="SAM" id="Phobius"/>
    </source>
</evidence>
<dbReference type="SUPFAM" id="SSF81321">
    <property type="entry name" value="Family A G protein-coupled receptor-like"/>
    <property type="match status" value="1"/>
</dbReference>
<evidence type="ECO:0000256" key="7">
    <source>
        <dbReference type="ARBA" id="ARBA00022989"/>
    </source>
</evidence>
<evidence type="ECO:0000256" key="1">
    <source>
        <dbReference type="ARBA" id="ARBA00004141"/>
    </source>
</evidence>
<feature type="transmembrane region" description="Helical" evidence="12">
    <location>
        <begin position="58"/>
        <end position="81"/>
    </location>
</feature>
<dbReference type="Pfam" id="PF01036">
    <property type="entry name" value="Bac_rhodopsin"/>
    <property type="match status" value="1"/>
</dbReference>
<evidence type="ECO:0000256" key="4">
    <source>
        <dbReference type="ARBA" id="ARBA00022606"/>
    </source>
</evidence>
<evidence type="ECO:0000256" key="10">
    <source>
        <dbReference type="ARBA" id="ARBA00023170"/>
    </source>
</evidence>
<feature type="transmembrane region" description="Helical" evidence="12">
    <location>
        <begin position="213"/>
        <end position="233"/>
    </location>
</feature>
<keyword evidence="4" id="KW-0716">Sensory transduction</keyword>
<name>A0A419RVP0_9SPHN</name>
<evidence type="ECO:0000313" key="13">
    <source>
        <dbReference type="EMBL" id="RJY09848.1"/>
    </source>
</evidence>
<feature type="transmembrane region" description="Helical" evidence="12">
    <location>
        <begin position="245"/>
        <end position="267"/>
    </location>
</feature>
<proteinExistence type="inferred from homology"/>
<protein>
    <submittedName>
        <fullName evidence="13">Rhodopsin</fullName>
    </submittedName>
</protein>
<dbReference type="Gene3D" id="1.20.1070.10">
    <property type="entry name" value="Rhodopsin 7-helix transmembrane proteins"/>
    <property type="match status" value="1"/>
</dbReference>
<dbReference type="EMBL" id="RAHX01000001">
    <property type="protein sequence ID" value="RJY09848.1"/>
    <property type="molecule type" value="Genomic_DNA"/>
</dbReference>
<feature type="region of interest" description="Disordered" evidence="11">
    <location>
        <begin position="289"/>
        <end position="309"/>
    </location>
</feature>
<dbReference type="GO" id="GO:0016020">
    <property type="term" value="C:membrane"/>
    <property type="evidence" value="ECO:0007669"/>
    <property type="project" value="UniProtKB-SubCell"/>
</dbReference>
<dbReference type="AlphaFoldDB" id="A0A419RVP0"/>
<feature type="transmembrane region" description="Helical" evidence="12">
    <location>
        <begin position="26"/>
        <end position="46"/>
    </location>
</feature>
<dbReference type="PRINTS" id="PR00251">
    <property type="entry name" value="BACTRLOPSIN"/>
</dbReference>
<evidence type="ECO:0000256" key="9">
    <source>
        <dbReference type="ARBA" id="ARBA00023136"/>
    </source>
</evidence>
<keyword evidence="7 12" id="KW-1133">Transmembrane helix</keyword>
<evidence type="ECO:0000256" key="11">
    <source>
        <dbReference type="SAM" id="MobiDB-lite"/>
    </source>
</evidence>
<reference evidence="13 14" key="1">
    <citation type="journal article" date="2017" name="Int. J. Syst. Evol. Microbiol.">
        <title>Erythrobacter aquimixticola sp. nov., isolated from the junction between the ocean and a freshwater spring.</title>
        <authorList>
            <person name="Park S."/>
            <person name="Jung Y.T."/>
            <person name="Choi S.J."/>
            <person name="Yoon J.H."/>
        </authorList>
    </citation>
    <scope>NUCLEOTIDE SEQUENCE [LARGE SCALE GENOMIC DNA]</scope>
    <source>
        <strain evidence="13 14">JSSK-14</strain>
    </source>
</reference>
<keyword evidence="3" id="KW-0600">Photoreceptor protein</keyword>
<evidence type="ECO:0000256" key="3">
    <source>
        <dbReference type="ARBA" id="ARBA00022543"/>
    </source>
</evidence>
<keyword evidence="10" id="KW-0675">Receptor</keyword>